<proteinExistence type="predicted"/>
<dbReference type="Proteomes" id="UP000664163">
    <property type="component" value="Unassembled WGS sequence"/>
</dbReference>
<dbReference type="SUPFAM" id="SSF49785">
    <property type="entry name" value="Galactose-binding domain-like"/>
    <property type="match status" value="1"/>
</dbReference>
<dbReference type="RefSeq" id="WP_207070717.1">
    <property type="nucleotide sequence ID" value="NZ_JAFLND010000001.1"/>
</dbReference>
<dbReference type="InterPro" id="IPR008979">
    <property type="entry name" value="Galactose-bd-like_sf"/>
</dbReference>
<dbReference type="Pfam" id="PF08531">
    <property type="entry name" value="Bac_rhamnosid_N"/>
    <property type="match status" value="1"/>
</dbReference>
<evidence type="ECO:0000256" key="1">
    <source>
        <dbReference type="SAM" id="SignalP"/>
    </source>
</evidence>
<evidence type="ECO:0000259" key="4">
    <source>
        <dbReference type="Pfam" id="PF17390"/>
    </source>
</evidence>
<organism evidence="5 6">
    <name type="scientific">[Muricauda] lutisoli</name>
    <dbReference type="NCBI Taxonomy" id="2816035"/>
    <lineage>
        <taxon>Bacteria</taxon>
        <taxon>Pseudomonadati</taxon>
        <taxon>Bacteroidota</taxon>
        <taxon>Flavobacteriia</taxon>
        <taxon>Flavobacteriales</taxon>
        <taxon>Flavobacteriaceae</taxon>
        <taxon>Allomuricauda</taxon>
    </lineage>
</organism>
<keyword evidence="1" id="KW-0732">Signal</keyword>
<feature type="domain" description="Alpha-L-rhamnosidase six-hairpin glycosidase" evidence="3">
    <location>
        <begin position="374"/>
        <end position="631"/>
    </location>
</feature>
<dbReference type="InterPro" id="IPR008928">
    <property type="entry name" value="6-hairpin_glycosidase_sf"/>
</dbReference>
<accession>A0ABS3EVS3</accession>
<evidence type="ECO:0000313" key="6">
    <source>
        <dbReference type="Proteomes" id="UP000664163"/>
    </source>
</evidence>
<dbReference type="Pfam" id="PF17390">
    <property type="entry name" value="Bac_rhamnosid_C"/>
    <property type="match status" value="1"/>
</dbReference>
<feature type="domain" description="Alpha-L-rhamnosidase C-terminal" evidence="4">
    <location>
        <begin position="705"/>
        <end position="779"/>
    </location>
</feature>
<dbReference type="Gene3D" id="1.50.10.10">
    <property type="match status" value="1"/>
</dbReference>
<sequence>MKNLLALLILFSALAVTAQRRPDAETEWTATWITLGDADAEAAGMYLFRKSFDLDAVPAEFPIRISADNRYKLFVNGTLVSVGPNWGDIKHWNYQSMDIASHLKQGENTLAVKVWNEADLRAVAQFSFKTALILQGQTELAKVVDTDKSWKVTEDKSYTPLEQHIRGYYAAGAGDFIDMNKAVTNWKAQDFDDSSWESADTVFEAVQQGFGFRQQEGWNLVPSILPEMELTEERLVTTRKSEGVKVPSAFPAQPASIKVDANSSAKILLDQEHLTNAYVSLLFSGGKNSVITLSYAEGLYDSEGAKGNRDIIEGKTMTGRRDSIISNGMDNQEYTSLTYRTYRYVELDVKTKNEPLTINDIYGTFTGYPFQMKANLMSDREELSDMMEIGWRTARLCAVDTYMDCPYYERLQYVGDTRIQHFVSFYNSGDDRLIKNAINLIDYSRQPNGHTLSRYPDRQDQVIPTYSLWYVSMLYDYMMYGSDADFIAEKLMGSRQVLNYFITYLDDDGSLKNVPGWNYTDWVPEWNFGMAPMAEDGSSAALDLQMLHALQSGIALEKELGKPEFVTLYTTMADQLTETIKRKYWDESKQLFADTPAKDKYSQHANSLAILANIVDEETKKAIGKSLLEDESLAPASIYFSYYLHLALNEAGYGNQYLDWLDVWRKNMELGLTTWGETSQVETTRSDCHAWGSSPNIEFFRILLGIESASPNFKTVRIAPNLGDIKKIGGEMPHPSGMISVNYEKSGKKLKATITLPQGVEGEFVWNGQVNALQAGENKINL</sequence>
<dbReference type="EMBL" id="JAFLND010000001">
    <property type="protein sequence ID" value="MBO0330313.1"/>
    <property type="molecule type" value="Genomic_DNA"/>
</dbReference>
<dbReference type="Pfam" id="PF17389">
    <property type="entry name" value="Bac_rhamnosid6H"/>
    <property type="match status" value="1"/>
</dbReference>
<reference evidence="5 6" key="1">
    <citation type="submission" date="2021-03" db="EMBL/GenBank/DDBJ databases">
        <title>Muricauda sp. CAU 1631 isolated from Incheon.</title>
        <authorList>
            <person name="Kim W."/>
        </authorList>
    </citation>
    <scope>NUCLEOTIDE SEQUENCE [LARGE SCALE GENOMIC DNA]</scope>
    <source>
        <strain evidence="5 6">CAU 1631</strain>
    </source>
</reference>
<dbReference type="Gene3D" id="2.60.120.260">
    <property type="entry name" value="Galactose-binding domain-like"/>
    <property type="match status" value="2"/>
</dbReference>
<dbReference type="InterPro" id="IPR012341">
    <property type="entry name" value="6hp_glycosidase-like_sf"/>
</dbReference>
<protein>
    <submittedName>
        <fullName evidence="5">Alpha-L-rhamnosidase N-terminal domain-containing protein</fullName>
    </submittedName>
</protein>
<keyword evidence="6" id="KW-1185">Reference proteome</keyword>
<gene>
    <name evidence="5" type="ORF">J0X13_07110</name>
</gene>
<feature type="chain" id="PRO_5046031386" evidence="1">
    <location>
        <begin position="19"/>
        <end position="782"/>
    </location>
</feature>
<dbReference type="PANTHER" id="PTHR34987">
    <property type="entry name" value="C, PUTATIVE (AFU_ORTHOLOGUE AFUA_3G02880)-RELATED"/>
    <property type="match status" value="1"/>
</dbReference>
<evidence type="ECO:0000259" key="3">
    <source>
        <dbReference type="Pfam" id="PF17389"/>
    </source>
</evidence>
<evidence type="ECO:0000259" key="2">
    <source>
        <dbReference type="Pfam" id="PF08531"/>
    </source>
</evidence>
<dbReference type="InterPro" id="IPR035398">
    <property type="entry name" value="Bac_rhamnosid_C"/>
</dbReference>
<dbReference type="PANTHER" id="PTHR34987:SF2">
    <property type="entry name" value="B, PUTATIVE (AFU_ORTHOLOGUE AFUA_7G05040)-RELATED"/>
    <property type="match status" value="1"/>
</dbReference>
<comment type="caution">
    <text evidence="5">The sequence shown here is derived from an EMBL/GenBank/DDBJ whole genome shotgun (WGS) entry which is preliminary data.</text>
</comment>
<name>A0ABS3EVS3_9FLAO</name>
<feature type="signal peptide" evidence="1">
    <location>
        <begin position="1"/>
        <end position="18"/>
    </location>
</feature>
<feature type="domain" description="Bacterial alpha-L-rhamnosidase N-terminal" evidence="2">
    <location>
        <begin position="64"/>
        <end position="202"/>
    </location>
</feature>
<dbReference type="InterPro" id="IPR035396">
    <property type="entry name" value="Bac_rhamnosid6H"/>
</dbReference>
<dbReference type="Gene3D" id="2.60.420.10">
    <property type="entry name" value="Maltose phosphorylase, domain 3"/>
    <property type="match status" value="1"/>
</dbReference>
<evidence type="ECO:0000313" key="5">
    <source>
        <dbReference type="EMBL" id="MBO0330313.1"/>
    </source>
</evidence>
<dbReference type="SUPFAM" id="SSF48208">
    <property type="entry name" value="Six-hairpin glycosidases"/>
    <property type="match status" value="1"/>
</dbReference>
<dbReference type="InterPro" id="IPR013737">
    <property type="entry name" value="Bac_rhamnosid_N"/>
</dbReference>